<dbReference type="PROSITE" id="PS00155">
    <property type="entry name" value="CUTINASE_1"/>
    <property type="match status" value="1"/>
</dbReference>
<evidence type="ECO:0000256" key="2">
    <source>
        <dbReference type="ARBA" id="ARBA00007534"/>
    </source>
</evidence>
<dbReference type="InterPro" id="IPR029058">
    <property type="entry name" value="AB_hydrolase_fold"/>
</dbReference>
<evidence type="ECO:0000313" key="11">
    <source>
        <dbReference type="EMBL" id="KAL2823262.1"/>
    </source>
</evidence>
<sequence length="211" mass="21801">MRAHHVVFFCLSSLAPFATPLPADVVSASEHQTVAEHGECRSVTVIFARGTTEGGNVGSLTGPPFFDALDETLGEGAAAVQGVDYPADINGYLSGGSTDGARTMASLTRTAASQCPDTDIVLSGYSQGGQLVHLAAEQLQDAIAKRVTAVVIFGDPLNGEPVAGIDPSKVKIICAEDDSICDGKPLISSAHLQYSEDADTAAQFVAEHVSI</sequence>
<dbReference type="Proteomes" id="UP001610335">
    <property type="component" value="Unassembled WGS sequence"/>
</dbReference>
<feature type="chain" id="PRO_5044987024" description="Cutinase" evidence="10">
    <location>
        <begin position="21"/>
        <end position="211"/>
    </location>
</feature>
<comment type="function">
    <text evidence="10">Catalyzes the hydrolysis of complex carboxylic polyesters found in the cell wall of plants. Degrades cutin, a macromolecule that forms the structure of the plant cuticle.</text>
</comment>
<accession>A0ABR4I6J0</accession>
<dbReference type="InterPro" id="IPR000675">
    <property type="entry name" value="Cutinase/axe"/>
</dbReference>
<evidence type="ECO:0000256" key="5">
    <source>
        <dbReference type="ARBA" id="ARBA00022525"/>
    </source>
</evidence>
<evidence type="ECO:0000256" key="3">
    <source>
        <dbReference type="ARBA" id="ARBA00013095"/>
    </source>
</evidence>
<organism evidence="11 12">
    <name type="scientific">Aspergillus cavernicola</name>
    <dbReference type="NCBI Taxonomy" id="176166"/>
    <lineage>
        <taxon>Eukaryota</taxon>
        <taxon>Fungi</taxon>
        <taxon>Dikarya</taxon>
        <taxon>Ascomycota</taxon>
        <taxon>Pezizomycotina</taxon>
        <taxon>Eurotiomycetes</taxon>
        <taxon>Eurotiomycetidae</taxon>
        <taxon>Eurotiales</taxon>
        <taxon>Aspergillaceae</taxon>
        <taxon>Aspergillus</taxon>
        <taxon>Aspergillus subgen. Nidulantes</taxon>
    </lineage>
</organism>
<protein>
    <recommendedName>
        <fullName evidence="3 10">Cutinase</fullName>
        <ecNumber evidence="3 10">3.1.1.74</ecNumber>
    </recommendedName>
</protein>
<feature type="signal peptide" evidence="10">
    <location>
        <begin position="1"/>
        <end position="20"/>
    </location>
</feature>
<dbReference type="InterPro" id="IPR011150">
    <property type="entry name" value="Cutinase_monf"/>
</dbReference>
<keyword evidence="5 10" id="KW-0964">Secreted</keyword>
<dbReference type="SMART" id="SM01110">
    <property type="entry name" value="Cutinase"/>
    <property type="match status" value="1"/>
</dbReference>
<comment type="similarity">
    <text evidence="2 10">Belongs to the cutinase family.</text>
</comment>
<evidence type="ECO:0000256" key="8">
    <source>
        <dbReference type="ARBA" id="ARBA00023157"/>
    </source>
</evidence>
<comment type="subcellular location">
    <subcellularLocation>
        <location evidence="1 10">Secreted</location>
    </subcellularLocation>
</comment>
<proteinExistence type="inferred from homology"/>
<dbReference type="Pfam" id="PF01083">
    <property type="entry name" value="Cutinase"/>
    <property type="match status" value="1"/>
</dbReference>
<name>A0ABR4I6J0_9EURO</name>
<evidence type="ECO:0000256" key="4">
    <source>
        <dbReference type="ARBA" id="ARBA00022487"/>
    </source>
</evidence>
<keyword evidence="6 10" id="KW-0732">Signal</keyword>
<dbReference type="EMBL" id="JBFXLS010000054">
    <property type="protein sequence ID" value="KAL2823262.1"/>
    <property type="molecule type" value="Genomic_DNA"/>
</dbReference>
<evidence type="ECO:0000313" key="12">
    <source>
        <dbReference type="Proteomes" id="UP001610335"/>
    </source>
</evidence>
<dbReference type="PANTHER" id="PTHR48250:SF3">
    <property type="entry name" value="CUTINASE 1-RELATED"/>
    <property type="match status" value="1"/>
</dbReference>
<reference evidence="11 12" key="1">
    <citation type="submission" date="2024-07" db="EMBL/GenBank/DDBJ databases">
        <title>Section-level genome sequencing and comparative genomics of Aspergillus sections Usti and Cavernicolus.</title>
        <authorList>
            <consortium name="Lawrence Berkeley National Laboratory"/>
            <person name="Nybo J.L."/>
            <person name="Vesth T.C."/>
            <person name="Theobald S."/>
            <person name="Frisvad J.C."/>
            <person name="Larsen T.O."/>
            <person name="Kjaerboelling I."/>
            <person name="Rothschild-Mancinelli K."/>
            <person name="Lyhne E.K."/>
            <person name="Kogle M.E."/>
            <person name="Barry K."/>
            <person name="Clum A."/>
            <person name="Na H."/>
            <person name="Ledsgaard L."/>
            <person name="Lin J."/>
            <person name="Lipzen A."/>
            <person name="Kuo A."/>
            <person name="Riley R."/>
            <person name="Mondo S."/>
            <person name="LaButti K."/>
            <person name="Haridas S."/>
            <person name="Pangalinan J."/>
            <person name="Salamov A.A."/>
            <person name="Simmons B.A."/>
            <person name="Magnuson J.K."/>
            <person name="Chen J."/>
            <person name="Drula E."/>
            <person name="Henrissat B."/>
            <person name="Wiebenga A."/>
            <person name="Lubbers R.J."/>
            <person name="Gomes A.C."/>
            <person name="Makela M.R."/>
            <person name="Stajich J."/>
            <person name="Grigoriev I.V."/>
            <person name="Mortensen U.H."/>
            <person name="De vries R.P."/>
            <person name="Baker S.E."/>
            <person name="Andersen M.R."/>
        </authorList>
    </citation>
    <scope>NUCLEOTIDE SEQUENCE [LARGE SCALE GENOMIC DNA]</scope>
    <source>
        <strain evidence="11 12">CBS 600.67</strain>
    </source>
</reference>
<keyword evidence="7 10" id="KW-0378">Hydrolase</keyword>
<dbReference type="EC" id="3.1.1.74" evidence="3 10"/>
<evidence type="ECO:0000256" key="7">
    <source>
        <dbReference type="ARBA" id="ARBA00022801"/>
    </source>
</evidence>
<evidence type="ECO:0000256" key="9">
    <source>
        <dbReference type="ARBA" id="ARBA00034045"/>
    </source>
</evidence>
<evidence type="ECO:0000256" key="10">
    <source>
        <dbReference type="RuleBase" id="RU361263"/>
    </source>
</evidence>
<evidence type="ECO:0000256" key="6">
    <source>
        <dbReference type="ARBA" id="ARBA00022729"/>
    </source>
</evidence>
<comment type="caution">
    <text evidence="11">The sequence shown here is derived from an EMBL/GenBank/DDBJ whole genome shotgun (WGS) entry which is preliminary data.</text>
</comment>
<comment type="catalytic activity">
    <reaction evidence="9 10">
        <text>cutin + H2O = cutin monomers.</text>
        <dbReference type="EC" id="3.1.1.74"/>
    </reaction>
</comment>
<gene>
    <name evidence="11" type="ORF">BDW59DRAFT_180732</name>
</gene>
<dbReference type="PRINTS" id="PR00129">
    <property type="entry name" value="CUTINASE"/>
</dbReference>
<keyword evidence="4 10" id="KW-0719">Serine esterase</keyword>
<dbReference type="Gene3D" id="3.40.50.1820">
    <property type="entry name" value="alpha/beta hydrolase"/>
    <property type="match status" value="1"/>
</dbReference>
<dbReference type="SUPFAM" id="SSF53474">
    <property type="entry name" value="alpha/beta-Hydrolases"/>
    <property type="match status" value="1"/>
</dbReference>
<dbReference type="PANTHER" id="PTHR48250">
    <property type="entry name" value="CUTINASE 2-RELATED"/>
    <property type="match status" value="1"/>
</dbReference>
<keyword evidence="8" id="KW-1015">Disulfide bond</keyword>
<dbReference type="InterPro" id="IPR043580">
    <property type="entry name" value="CUTINASE_1"/>
</dbReference>
<evidence type="ECO:0000256" key="1">
    <source>
        <dbReference type="ARBA" id="ARBA00004613"/>
    </source>
</evidence>
<keyword evidence="12" id="KW-1185">Reference proteome</keyword>